<proteinExistence type="predicted"/>
<accession>A0A3N1H5Z5</accession>
<dbReference type="SMART" id="SM00028">
    <property type="entry name" value="TPR"/>
    <property type="match status" value="6"/>
</dbReference>
<protein>
    <submittedName>
        <fullName evidence="2">Tetratricopeptide (TPR) repeat protein</fullName>
    </submittedName>
</protein>
<keyword evidence="3" id="KW-1185">Reference proteome</keyword>
<evidence type="ECO:0000313" key="2">
    <source>
        <dbReference type="EMBL" id="ROP37929.1"/>
    </source>
</evidence>
<dbReference type="EMBL" id="RJKM01000001">
    <property type="protein sequence ID" value="ROP37929.1"/>
    <property type="molecule type" value="Genomic_DNA"/>
</dbReference>
<dbReference type="InterPro" id="IPR011990">
    <property type="entry name" value="TPR-like_helical_dom_sf"/>
</dbReference>
<name>A0A3N1H5Z5_9PSEU</name>
<dbReference type="SUPFAM" id="SSF48452">
    <property type="entry name" value="TPR-like"/>
    <property type="match status" value="2"/>
</dbReference>
<organism evidence="2 3">
    <name type="scientific">Saccharothrix texasensis</name>
    <dbReference type="NCBI Taxonomy" id="103734"/>
    <lineage>
        <taxon>Bacteria</taxon>
        <taxon>Bacillati</taxon>
        <taxon>Actinomycetota</taxon>
        <taxon>Actinomycetes</taxon>
        <taxon>Pseudonocardiales</taxon>
        <taxon>Pseudonocardiaceae</taxon>
        <taxon>Saccharothrix</taxon>
    </lineage>
</organism>
<feature type="repeat" description="TPR" evidence="1">
    <location>
        <begin position="560"/>
        <end position="593"/>
    </location>
</feature>
<dbReference type="InterPro" id="IPR019734">
    <property type="entry name" value="TPR_rpt"/>
</dbReference>
<sequence length="748" mass="80031">MSDVHNEISGTVFGPVLQVGRVDSLTVVRPAAPVTPASLPVDAGFVGRAAELAELGDFLAPGGERTASAVVGLPGVGKTALVIRAAHLAVGAGWFPGGVLFVDAQGYNDEQRLAADGALASLLRALGVPGEAIPPGQADREALYRSQLAARPPVLVVVDNASSTDQVLPLRPAGQAHRLVLTSRDNLPVPGARRIELDVLTAAEAVAVLEDAVRAVDPGDDRITADPGAAGALAESCGFLPLALRIVAEVVADRRGEDLTRFAEAITAAHDRLGELAFDDSVDVRTAFNASYGRLPADQARMFRLAALHPGRTVTVATAAALTGAAPVDARALLVRLRRAHLVQGGVVADEYRFHDLLRIYAAERCAAVDDEQTRHAAERALVRHYASHVKGVHSHLDPAAAEPVVFADRLEALAWFDGELDNLLPVLELAARHGWHEDVRDVGHASFRYFDLRRSAEWVPVDELALASARALGDQAGEGRILNGLGSAHHRLRRFDEALACFQAALELFRVSGSLRDQAHSLNNIASTYAMTGRVDEAIRSVEQSARAYRGAGDLDGEARCLANLGKVHNDSGEHARSIEYYRGALDLRRRVGDRNGEGACLNGLGVACDRLGRSDEAEGHYRDALAVYRATGDRHSEGQVLDNLGGTLRETGRFDEALRCHQRSLEICQEIGDAHGEGFALYNLGLALGALGRAEEAADHLRRAVGRAEGTDNRAIAESARGALLRIEAERPAGRKRFRGWRRGRR</sequence>
<dbReference type="RefSeq" id="WP_123743655.1">
    <property type="nucleotide sequence ID" value="NZ_RJKM01000001.1"/>
</dbReference>
<keyword evidence="1" id="KW-0802">TPR repeat</keyword>
<dbReference type="Pfam" id="PF13424">
    <property type="entry name" value="TPR_12"/>
    <property type="match status" value="3"/>
</dbReference>
<dbReference type="Gene3D" id="1.25.40.10">
    <property type="entry name" value="Tetratricopeptide repeat domain"/>
    <property type="match status" value="1"/>
</dbReference>
<comment type="caution">
    <text evidence="2">The sequence shown here is derived from an EMBL/GenBank/DDBJ whole genome shotgun (WGS) entry which is preliminary data.</text>
</comment>
<gene>
    <name evidence="2" type="ORF">EDD40_3259</name>
</gene>
<dbReference type="OrthoDB" id="3349744at2"/>
<dbReference type="PROSITE" id="PS50005">
    <property type="entry name" value="TPR"/>
    <property type="match status" value="2"/>
</dbReference>
<reference evidence="2 3" key="1">
    <citation type="submission" date="2018-11" db="EMBL/GenBank/DDBJ databases">
        <title>Sequencing the genomes of 1000 actinobacteria strains.</title>
        <authorList>
            <person name="Klenk H.-P."/>
        </authorList>
    </citation>
    <scope>NUCLEOTIDE SEQUENCE [LARGE SCALE GENOMIC DNA]</scope>
    <source>
        <strain evidence="2 3">DSM 44231</strain>
    </source>
</reference>
<dbReference type="Gene3D" id="3.40.50.300">
    <property type="entry name" value="P-loop containing nucleotide triphosphate hydrolases"/>
    <property type="match status" value="1"/>
</dbReference>
<dbReference type="Proteomes" id="UP000268727">
    <property type="component" value="Unassembled WGS sequence"/>
</dbReference>
<evidence type="ECO:0000313" key="3">
    <source>
        <dbReference type="Proteomes" id="UP000268727"/>
    </source>
</evidence>
<evidence type="ECO:0000256" key="1">
    <source>
        <dbReference type="PROSITE-ProRule" id="PRU00339"/>
    </source>
</evidence>
<feature type="repeat" description="TPR" evidence="1">
    <location>
        <begin position="480"/>
        <end position="513"/>
    </location>
</feature>
<dbReference type="PANTHER" id="PTHR10098">
    <property type="entry name" value="RAPSYN-RELATED"/>
    <property type="match status" value="1"/>
</dbReference>
<dbReference type="InterPro" id="IPR027417">
    <property type="entry name" value="P-loop_NTPase"/>
</dbReference>
<dbReference type="SUPFAM" id="SSF52540">
    <property type="entry name" value="P-loop containing nucleoside triphosphate hydrolases"/>
    <property type="match status" value="1"/>
</dbReference>
<dbReference type="PANTHER" id="PTHR10098:SF108">
    <property type="entry name" value="TETRATRICOPEPTIDE REPEAT PROTEIN 28"/>
    <property type="match status" value="1"/>
</dbReference>
<dbReference type="AlphaFoldDB" id="A0A3N1H5Z5"/>